<feature type="domain" description="BTB" evidence="1">
    <location>
        <begin position="62"/>
        <end position="127"/>
    </location>
</feature>
<evidence type="ECO:0000313" key="2">
    <source>
        <dbReference type="EMBL" id="GBM33523.1"/>
    </source>
</evidence>
<dbReference type="PROSITE" id="PS50097">
    <property type="entry name" value="BTB"/>
    <property type="match status" value="1"/>
</dbReference>
<sequence>MFSQTESTEIVVEIGVSLKEDVINEENTQRRLERDPQEVSFELDLRCLASDMSNLVNVPIYCNMDLQSSDAKVFRVHSSILSVRWSNLFRWHRFDTTANTVVKTNISSSLLEDILKYTYSCMLHLRFPAWANPPYMTELFQVIDRYGIHHFYTNFVEGASFQLRVSRKSGLTQWPCFRPHFVNDVHPQEYVATLGIQCHEYKFVLQIQVSNGNRVGAWLSYSLRSRADSWVYAQVNLEIVKMECTTREGPFVEFQHTRTTTVSGRRNL</sequence>
<dbReference type="Proteomes" id="UP000499080">
    <property type="component" value="Unassembled WGS sequence"/>
</dbReference>
<dbReference type="InterPro" id="IPR011333">
    <property type="entry name" value="SKP1/BTB/POZ_sf"/>
</dbReference>
<gene>
    <name evidence="2" type="ORF">AVEN_273016_1</name>
</gene>
<dbReference type="SUPFAM" id="SSF54695">
    <property type="entry name" value="POZ domain"/>
    <property type="match status" value="1"/>
</dbReference>
<proteinExistence type="predicted"/>
<reference evidence="2 3" key="1">
    <citation type="journal article" date="2019" name="Sci. Rep.">
        <title>Orb-weaving spider Araneus ventricosus genome elucidates the spidroin gene catalogue.</title>
        <authorList>
            <person name="Kono N."/>
            <person name="Nakamura H."/>
            <person name="Ohtoshi R."/>
            <person name="Moran D.A.P."/>
            <person name="Shinohara A."/>
            <person name="Yoshida Y."/>
            <person name="Fujiwara M."/>
            <person name="Mori M."/>
            <person name="Tomita M."/>
            <person name="Arakawa K."/>
        </authorList>
    </citation>
    <scope>NUCLEOTIDE SEQUENCE [LARGE SCALE GENOMIC DNA]</scope>
</reference>
<dbReference type="OrthoDB" id="6449489at2759"/>
<evidence type="ECO:0000259" key="1">
    <source>
        <dbReference type="PROSITE" id="PS50097"/>
    </source>
</evidence>
<dbReference type="AlphaFoldDB" id="A0A4Y2EWF0"/>
<protein>
    <recommendedName>
        <fullName evidence="1">BTB domain-containing protein</fullName>
    </recommendedName>
</protein>
<keyword evidence="3" id="KW-1185">Reference proteome</keyword>
<dbReference type="InterPro" id="IPR000210">
    <property type="entry name" value="BTB/POZ_dom"/>
</dbReference>
<organism evidence="2 3">
    <name type="scientific">Araneus ventricosus</name>
    <name type="common">Orbweaver spider</name>
    <name type="synonym">Epeira ventricosa</name>
    <dbReference type="NCBI Taxonomy" id="182803"/>
    <lineage>
        <taxon>Eukaryota</taxon>
        <taxon>Metazoa</taxon>
        <taxon>Ecdysozoa</taxon>
        <taxon>Arthropoda</taxon>
        <taxon>Chelicerata</taxon>
        <taxon>Arachnida</taxon>
        <taxon>Araneae</taxon>
        <taxon>Araneomorphae</taxon>
        <taxon>Entelegynae</taxon>
        <taxon>Araneoidea</taxon>
        <taxon>Araneidae</taxon>
        <taxon>Araneus</taxon>
    </lineage>
</organism>
<dbReference type="Gene3D" id="3.30.710.10">
    <property type="entry name" value="Potassium Channel Kv1.1, Chain A"/>
    <property type="match status" value="1"/>
</dbReference>
<dbReference type="EMBL" id="BGPR01000735">
    <property type="protein sequence ID" value="GBM33523.1"/>
    <property type="molecule type" value="Genomic_DNA"/>
</dbReference>
<dbReference type="CDD" id="cd18186">
    <property type="entry name" value="BTB_POZ_ZBTB_KLHL-like"/>
    <property type="match status" value="1"/>
</dbReference>
<evidence type="ECO:0000313" key="3">
    <source>
        <dbReference type="Proteomes" id="UP000499080"/>
    </source>
</evidence>
<comment type="caution">
    <text evidence="2">The sequence shown here is derived from an EMBL/GenBank/DDBJ whole genome shotgun (WGS) entry which is preliminary data.</text>
</comment>
<accession>A0A4Y2EWF0</accession>
<name>A0A4Y2EWF0_ARAVE</name>